<dbReference type="Proteomes" id="UP000789759">
    <property type="component" value="Unassembled WGS sequence"/>
</dbReference>
<reference evidence="1" key="1">
    <citation type="submission" date="2021-06" db="EMBL/GenBank/DDBJ databases">
        <authorList>
            <person name="Kallberg Y."/>
            <person name="Tangrot J."/>
            <person name="Rosling A."/>
        </authorList>
    </citation>
    <scope>NUCLEOTIDE SEQUENCE</scope>
    <source>
        <strain evidence="1">FL966</strain>
    </source>
</reference>
<proteinExistence type="predicted"/>
<evidence type="ECO:0000313" key="2">
    <source>
        <dbReference type="Proteomes" id="UP000789759"/>
    </source>
</evidence>
<gene>
    <name evidence="1" type="ORF">CPELLU_LOCUS9955</name>
</gene>
<organism evidence="1 2">
    <name type="scientific">Cetraspora pellucida</name>
    <dbReference type="NCBI Taxonomy" id="1433469"/>
    <lineage>
        <taxon>Eukaryota</taxon>
        <taxon>Fungi</taxon>
        <taxon>Fungi incertae sedis</taxon>
        <taxon>Mucoromycota</taxon>
        <taxon>Glomeromycotina</taxon>
        <taxon>Glomeromycetes</taxon>
        <taxon>Diversisporales</taxon>
        <taxon>Gigasporaceae</taxon>
        <taxon>Cetraspora</taxon>
    </lineage>
</organism>
<dbReference type="AlphaFoldDB" id="A0A9N9E8W5"/>
<accession>A0A9N9E8W5</accession>
<dbReference type="EMBL" id="CAJVQA010007954">
    <property type="protein sequence ID" value="CAG8664345.1"/>
    <property type="molecule type" value="Genomic_DNA"/>
</dbReference>
<keyword evidence="2" id="KW-1185">Reference proteome</keyword>
<name>A0A9N9E8W5_9GLOM</name>
<dbReference type="OrthoDB" id="2424504at2759"/>
<sequence>MVYHLQNLEKILPQIKKLTLCSDLCFKYKDIRFNANYWTTEEKETKVLEWHNHIK</sequence>
<evidence type="ECO:0000313" key="1">
    <source>
        <dbReference type="EMBL" id="CAG8664345.1"/>
    </source>
</evidence>
<protein>
    <submittedName>
        <fullName evidence="1">21529_t:CDS:1</fullName>
    </submittedName>
</protein>
<comment type="caution">
    <text evidence="1">The sequence shown here is derived from an EMBL/GenBank/DDBJ whole genome shotgun (WGS) entry which is preliminary data.</text>
</comment>